<organism evidence="2">
    <name type="scientific">Triticum aestivum</name>
    <name type="common">Wheat</name>
    <dbReference type="NCBI Taxonomy" id="4565"/>
    <lineage>
        <taxon>Eukaryota</taxon>
        <taxon>Viridiplantae</taxon>
        <taxon>Streptophyta</taxon>
        <taxon>Embryophyta</taxon>
        <taxon>Tracheophyta</taxon>
        <taxon>Spermatophyta</taxon>
        <taxon>Magnoliopsida</taxon>
        <taxon>Liliopsida</taxon>
        <taxon>Poales</taxon>
        <taxon>Poaceae</taxon>
        <taxon>BOP clade</taxon>
        <taxon>Pooideae</taxon>
        <taxon>Triticodae</taxon>
        <taxon>Triticeae</taxon>
        <taxon>Triticinae</taxon>
        <taxon>Triticum</taxon>
    </lineage>
</organism>
<dbReference type="RefSeq" id="XP_044319308.1">
    <property type="nucleotide sequence ID" value="XM_044463373.1"/>
</dbReference>
<dbReference type="Gramene" id="TraesCSU02G195500.1">
    <property type="protein sequence ID" value="TraesCSU02G195500.1"/>
    <property type="gene ID" value="TraesCSU02G195500"/>
</dbReference>
<accession>A0A3B6UC28</accession>
<gene>
    <name evidence="2" type="primary">LOC123040569</name>
</gene>
<dbReference type="KEGG" id="taes:123176436"/>
<dbReference type="EnsemblPlants" id="TraesCSU02G195500.1">
    <property type="protein sequence ID" value="TraesCSU02G195500.1"/>
    <property type="gene ID" value="TraesCSU02G195500"/>
</dbReference>
<dbReference type="InterPro" id="IPR013201">
    <property type="entry name" value="Prot_inhib_I29"/>
</dbReference>
<dbReference type="GeneID" id="123040569"/>
<dbReference type="SMR" id="A0A3B6UC28"/>
<dbReference type="AlphaFoldDB" id="A0A3B6UC28"/>
<dbReference type="Gramene" id="TraesCSU03G0293000.1">
    <property type="protein sequence ID" value="TraesCSU03G0293000.1.CDS"/>
    <property type="gene ID" value="TraesCSU03G0293000"/>
</dbReference>
<protein>
    <recommendedName>
        <fullName evidence="1">Cathepsin propeptide inhibitor domain-containing protein</fullName>
    </recommendedName>
</protein>
<evidence type="ECO:0000313" key="3">
    <source>
        <dbReference type="Proteomes" id="UP000019116"/>
    </source>
</evidence>
<dbReference type="Gramene" id="TraesLAC2B03G00856580.1">
    <property type="protein sequence ID" value="TraesLAC2B03G00856580.1"/>
    <property type="gene ID" value="TraesLAC2B03G00856580"/>
</dbReference>
<name>A0A3B6UC28_WHEAT</name>
<sequence length="169" mass="19470">MAFIVSKLARAAFASRSVRGARLPQTAGAIRRMSAAAGGCESEEDHKNFPPVDTNFNFIEWMESCRYESGNDPNFPLVDENSTKSKESLWALYESWCKYYEVSRDREEMVRRFRSFKASAMRVYKMNNSGSSQVSQLSAFADLTKAEADYEYSRLRCRKPKFSQYRATR</sequence>
<dbReference type="Pfam" id="PF08246">
    <property type="entry name" value="Inhibitor_I29"/>
    <property type="match status" value="1"/>
</dbReference>
<proteinExistence type="predicted"/>
<dbReference type="SUPFAM" id="SSF54001">
    <property type="entry name" value="Cysteine proteinases"/>
    <property type="match status" value="1"/>
</dbReference>
<reference evidence="2" key="1">
    <citation type="submission" date="2018-08" db="EMBL/GenBank/DDBJ databases">
        <authorList>
            <person name="Rossello M."/>
        </authorList>
    </citation>
    <scope>NUCLEOTIDE SEQUENCE [LARGE SCALE GENOMIC DNA]</scope>
    <source>
        <strain evidence="2">cv. Chinese Spring</strain>
    </source>
</reference>
<reference evidence="2" key="2">
    <citation type="submission" date="2018-10" db="UniProtKB">
        <authorList>
            <consortium name="EnsemblPlants"/>
        </authorList>
    </citation>
    <scope>IDENTIFICATION</scope>
</reference>
<evidence type="ECO:0000313" key="2">
    <source>
        <dbReference type="EnsemblPlants" id="TraesCSU02G195500.1"/>
    </source>
</evidence>
<dbReference type="Gene3D" id="1.10.287.2250">
    <property type="match status" value="1"/>
</dbReference>
<dbReference type="Gramene" id="TraesLAC2B03G00856560.1">
    <property type="protein sequence ID" value="TraesLAC2B03G00856560.1"/>
    <property type="gene ID" value="TraesLAC2B03G00856560"/>
</dbReference>
<keyword evidence="3" id="KW-1185">Reference proteome</keyword>
<feature type="domain" description="Cathepsin propeptide inhibitor" evidence="1">
    <location>
        <begin position="93"/>
        <end position="147"/>
    </location>
</feature>
<dbReference type="OrthoDB" id="1860964at2759"/>
<dbReference type="Proteomes" id="UP000019116">
    <property type="component" value="Chromosome Un"/>
</dbReference>
<dbReference type="STRING" id="4565.A0A3B6UC28"/>
<evidence type="ECO:0000259" key="1">
    <source>
        <dbReference type="Pfam" id="PF08246"/>
    </source>
</evidence>
<dbReference type="InterPro" id="IPR038765">
    <property type="entry name" value="Papain-like_cys_pep_sf"/>
</dbReference>